<protein>
    <submittedName>
        <fullName evidence="8">Uncharacterized protein</fullName>
    </submittedName>
</protein>
<proteinExistence type="inferred from homology"/>
<sequence>MGLTLSEKVQIEALSTSLFFMIITAFLLIADLDRPDRFLYVLLRPNWTSWLVRGAYIITAFSGTVALLIIGYWIGWDLSWIKIPGFFLAFLSAVYTAFLFNQAKARDHWQSPLLWMHMLIHSLMAGTVIILILGSSEVQQLIGLLIGLISLNLILLMIDILVPHRSIDNRKTIFMMKRGYFFLWSTAGILIGNLLPLLMIVGDYGTPITILAGLFVLLGIFLTEYVRVYAPQIVSLS</sequence>
<dbReference type="Gene3D" id="1.20.1630.10">
    <property type="entry name" value="Formate dehydrogenase/DMSO reductase domain"/>
    <property type="match status" value="1"/>
</dbReference>
<gene>
    <name evidence="8" type="ORF">METZ01_LOCUS49591</name>
</gene>
<dbReference type="Pfam" id="PF03916">
    <property type="entry name" value="NrfD"/>
    <property type="match status" value="1"/>
</dbReference>
<dbReference type="EMBL" id="UINC01002444">
    <property type="protein sequence ID" value="SUZ96737.1"/>
    <property type="molecule type" value="Genomic_DNA"/>
</dbReference>
<evidence type="ECO:0000256" key="6">
    <source>
        <dbReference type="ARBA" id="ARBA00023136"/>
    </source>
</evidence>
<dbReference type="PANTHER" id="PTHR34856:SF2">
    <property type="entry name" value="PROTEIN NRFD"/>
    <property type="match status" value="1"/>
</dbReference>
<keyword evidence="5 7" id="KW-1133">Transmembrane helix</keyword>
<keyword evidence="3" id="KW-1003">Cell membrane</keyword>
<dbReference type="InterPro" id="IPR005614">
    <property type="entry name" value="NrfD-like"/>
</dbReference>
<name>A0A381S3C4_9ZZZZ</name>
<feature type="transmembrane region" description="Helical" evidence="7">
    <location>
        <begin position="208"/>
        <end position="230"/>
    </location>
</feature>
<feature type="transmembrane region" description="Helical" evidence="7">
    <location>
        <begin position="181"/>
        <end position="202"/>
    </location>
</feature>
<evidence type="ECO:0000256" key="7">
    <source>
        <dbReference type="SAM" id="Phobius"/>
    </source>
</evidence>
<comment type="subcellular location">
    <subcellularLocation>
        <location evidence="1">Cell membrane</location>
        <topology evidence="1">Multi-pass membrane protein</topology>
    </subcellularLocation>
</comment>
<dbReference type="InterPro" id="IPR052049">
    <property type="entry name" value="Electron_transfer_protein"/>
</dbReference>
<dbReference type="GO" id="GO:0005886">
    <property type="term" value="C:plasma membrane"/>
    <property type="evidence" value="ECO:0007669"/>
    <property type="project" value="UniProtKB-SubCell"/>
</dbReference>
<evidence type="ECO:0000256" key="3">
    <source>
        <dbReference type="ARBA" id="ARBA00022475"/>
    </source>
</evidence>
<comment type="similarity">
    <text evidence="2">Belongs to the NrfD family.</text>
</comment>
<feature type="transmembrane region" description="Helical" evidence="7">
    <location>
        <begin position="50"/>
        <end position="74"/>
    </location>
</feature>
<evidence type="ECO:0000313" key="8">
    <source>
        <dbReference type="EMBL" id="SUZ96737.1"/>
    </source>
</evidence>
<reference evidence="8" key="1">
    <citation type="submission" date="2018-05" db="EMBL/GenBank/DDBJ databases">
        <authorList>
            <person name="Lanie J.A."/>
            <person name="Ng W.-L."/>
            <person name="Kazmierczak K.M."/>
            <person name="Andrzejewski T.M."/>
            <person name="Davidsen T.M."/>
            <person name="Wayne K.J."/>
            <person name="Tettelin H."/>
            <person name="Glass J.I."/>
            <person name="Rusch D."/>
            <person name="Podicherti R."/>
            <person name="Tsui H.-C.T."/>
            <person name="Winkler M.E."/>
        </authorList>
    </citation>
    <scope>NUCLEOTIDE SEQUENCE</scope>
</reference>
<dbReference type="AlphaFoldDB" id="A0A381S3C4"/>
<evidence type="ECO:0000256" key="5">
    <source>
        <dbReference type="ARBA" id="ARBA00022989"/>
    </source>
</evidence>
<feature type="transmembrane region" description="Helical" evidence="7">
    <location>
        <begin position="13"/>
        <end position="30"/>
    </location>
</feature>
<accession>A0A381S3C4</accession>
<feature type="transmembrane region" description="Helical" evidence="7">
    <location>
        <begin position="141"/>
        <end position="161"/>
    </location>
</feature>
<organism evidence="8">
    <name type="scientific">marine metagenome</name>
    <dbReference type="NCBI Taxonomy" id="408172"/>
    <lineage>
        <taxon>unclassified sequences</taxon>
        <taxon>metagenomes</taxon>
        <taxon>ecological metagenomes</taxon>
    </lineage>
</organism>
<evidence type="ECO:0000256" key="4">
    <source>
        <dbReference type="ARBA" id="ARBA00022692"/>
    </source>
</evidence>
<evidence type="ECO:0000256" key="1">
    <source>
        <dbReference type="ARBA" id="ARBA00004651"/>
    </source>
</evidence>
<feature type="transmembrane region" description="Helical" evidence="7">
    <location>
        <begin position="80"/>
        <end position="101"/>
    </location>
</feature>
<feature type="transmembrane region" description="Helical" evidence="7">
    <location>
        <begin position="113"/>
        <end position="135"/>
    </location>
</feature>
<dbReference type="PANTHER" id="PTHR34856">
    <property type="entry name" value="PROTEIN NRFD"/>
    <property type="match status" value="1"/>
</dbReference>
<evidence type="ECO:0000256" key="2">
    <source>
        <dbReference type="ARBA" id="ARBA00008929"/>
    </source>
</evidence>
<keyword evidence="4 7" id="KW-0812">Transmembrane</keyword>
<keyword evidence="6 7" id="KW-0472">Membrane</keyword>